<gene>
    <name evidence="4" type="ORF">HGO23_18045</name>
</gene>
<reference evidence="4 5" key="1">
    <citation type="submission" date="2021-03" db="EMBL/GenBank/DDBJ databases">
        <title>Complete Genome Sequence Data of Xenorhabdus budapestensis strain C72, a Candidate Biological Control Agent, from China.</title>
        <authorList>
            <person name="LI B."/>
            <person name="WANG S."/>
            <person name="QIU D."/>
        </authorList>
    </citation>
    <scope>NUCLEOTIDE SEQUENCE [LARGE SCALE GENOMIC DNA]</scope>
    <source>
        <strain evidence="4 5">C-7-2</strain>
    </source>
</reference>
<evidence type="ECO:0000256" key="1">
    <source>
        <dbReference type="ARBA" id="ARBA00022801"/>
    </source>
</evidence>
<organism evidence="4 5">
    <name type="scientific">Xenorhabdus budapestensis</name>
    <dbReference type="NCBI Taxonomy" id="290110"/>
    <lineage>
        <taxon>Bacteria</taxon>
        <taxon>Pseudomonadati</taxon>
        <taxon>Pseudomonadota</taxon>
        <taxon>Gammaproteobacteria</taxon>
        <taxon>Enterobacterales</taxon>
        <taxon>Morganellaceae</taxon>
        <taxon>Xenorhabdus</taxon>
    </lineage>
</organism>
<dbReference type="InterPro" id="IPR001910">
    <property type="entry name" value="Inosine/uridine_hydrolase_dom"/>
</dbReference>
<evidence type="ECO:0000313" key="5">
    <source>
        <dbReference type="Proteomes" id="UP000665047"/>
    </source>
</evidence>
<dbReference type="Proteomes" id="UP000665047">
    <property type="component" value="Chromosome"/>
</dbReference>
<dbReference type="Gene3D" id="3.90.245.10">
    <property type="entry name" value="Ribonucleoside hydrolase-like"/>
    <property type="match status" value="1"/>
</dbReference>
<dbReference type="InterPro" id="IPR036452">
    <property type="entry name" value="Ribo_hydro-like"/>
</dbReference>
<dbReference type="EMBL" id="CP072455">
    <property type="protein sequence ID" value="QTL39654.1"/>
    <property type="molecule type" value="Genomic_DNA"/>
</dbReference>
<evidence type="ECO:0000259" key="3">
    <source>
        <dbReference type="Pfam" id="PF01156"/>
    </source>
</evidence>
<name>A0ABX7VFZ6_XENBU</name>
<dbReference type="Pfam" id="PF01156">
    <property type="entry name" value="IU_nuc_hydro"/>
    <property type="match status" value="1"/>
</dbReference>
<dbReference type="GO" id="GO:0016787">
    <property type="term" value="F:hydrolase activity"/>
    <property type="evidence" value="ECO:0007669"/>
    <property type="project" value="UniProtKB-KW"/>
</dbReference>
<accession>A0ABX7VFZ6</accession>
<keyword evidence="5" id="KW-1185">Reference proteome</keyword>
<feature type="domain" description="Inosine/uridine-preferring nucleoside hydrolase" evidence="3">
    <location>
        <begin position="3"/>
        <end position="315"/>
    </location>
</feature>
<keyword evidence="1 4" id="KW-0378">Hydrolase</keyword>
<dbReference type="SUPFAM" id="SSF53590">
    <property type="entry name" value="Nucleoside hydrolase"/>
    <property type="match status" value="1"/>
</dbReference>
<dbReference type="RefSeq" id="WP_209027422.1">
    <property type="nucleotide sequence ID" value="NZ_CP072455.1"/>
</dbReference>
<proteinExistence type="predicted"/>
<protein>
    <submittedName>
        <fullName evidence="4">Nucleoside hydrolase</fullName>
    </submittedName>
</protein>
<sequence>MRLIIDCDPGNGIAGANVDDGLALALAIAAPQISLELISTVTGNTPSEVGYSVAKSLLQRLGKDIPVTCGAFQGLLEPMDVWRDKLDHGVDLNGLRHLWKDVVPPKSFPLVASSAAHSIGELVCYNPGEVTVVAIGPLTNIAHAMQLYPDFPESVAEIVIMGGVFDVSGYQKDTNFGIDPEAAHIVLTSGANITLVPMDVTTQTQMLHSDLDYLSTFDNPLCEFLVETIRPWMDYSIETRGLTGCWIHDALTVAWLIDRTIVTSTQNYVDVVLEGKDRGITCIYEPESSYWDISISNKKKKPITILKTVDSDRFLSIIFHYIQNY</sequence>
<evidence type="ECO:0000313" key="4">
    <source>
        <dbReference type="EMBL" id="QTL39654.1"/>
    </source>
</evidence>
<dbReference type="InterPro" id="IPR023186">
    <property type="entry name" value="IUNH"/>
</dbReference>
<keyword evidence="2" id="KW-0326">Glycosidase</keyword>
<dbReference type="PANTHER" id="PTHR12304">
    <property type="entry name" value="INOSINE-URIDINE PREFERRING NUCLEOSIDE HYDROLASE"/>
    <property type="match status" value="1"/>
</dbReference>
<evidence type="ECO:0000256" key="2">
    <source>
        <dbReference type="ARBA" id="ARBA00023295"/>
    </source>
</evidence>
<dbReference type="PANTHER" id="PTHR12304:SF4">
    <property type="entry name" value="URIDINE NUCLEOSIDASE"/>
    <property type="match status" value="1"/>
</dbReference>